<organism evidence="2 3">
    <name type="scientific">Taxus chinensis</name>
    <name type="common">Chinese yew</name>
    <name type="synonym">Taxus wallichiana var. chinensis</name>
    <dbReference type="NCBI Taxonomy" id="29808"/>
    <lineage>
        <taxon>Eukaryota</taxon>
        <taxon>Viridiplantae</taxon>
        <taxon>Streptophyta</taxon>
        <taxon>Embryophyta</taxon>
        <taxon>Tracheophyta</taxon>
        <taxon>Spermatophyta</taxon>
        <taxon>Pinopsida</taxon>
        <taxon>Pinidae</taxon>
        <taxon>Conifers II</taxon>
        <taxon>Cupressales</taxon>
        <taxon>Taxaceae</taxon>
        <taxon>Taxus</taxon>
    </lineage>
</organism>
<feature type="compositionally biased region" description="Polar residues" evidence="1">
    <location>
        <begin position="583"/>
        <end position="596"/>
    </location>
</feature>
<dbReference type="EMBL" id="JAHRHJ020000010">
    <property type="protein sequence ID" value="KAH9298896.1"/>
    <property type="molecule type" value="Genomic_DNA"/>
</dbReference>
<feature type="non-terminal residue" evidence="2">
    <location>
        <position position="1058"/>
    </location>
</feature>
<evidence type="ECO:0000256" key="1">
    <source>
        <dbReference type="SAM" id="MobiDB-lite"/>
    </source>
</evidence>
<dbReference type="OMA" id="EYWGIGS"/>
<evidence type="ECO:0000313" key="2">
    <source>
        <dbReference type="EMBL" id="KAH9298896.1"/>
    </source>
</evidence>
<sequence>MHVHGCCLVKPSSSSFSIGAAICMQSRWAFPEISFGATVYKIRTGGVHLKQRSIAKVNTTSALSTNTNSLLCIAEYRRYSKKPTRRKNKLRPKLLKTLPKPYIETLIQTDERSKIKLENVESTYKDEKNLEVDTFSEEGITAAVDETFSPLNLQDGDVSIDENKYITDDDMHQINAEKDILKNVLSLKDPLVKMWDSCNDWCTQYKKDVSTWGVGNTPIFVVHESGEGRVKVSINEGELFNRFVAQPFGKDERMMTTLGLKMAEAKLVARDIERGVVKPPRNSTVYHFLDTGLEKGGLSGSATYQATCNSVIGIGSAPRVLKNLQFGFLVLSGSLFVWAAWKFVSAYGTFSTEEDKQKKKQLAIKSFKSFMDENRTGFEKRILKIQDMARQARIVEQNSSEESDYSNSVRVEMVADDGRKEEDQALNSNVLRENNHGLGDPDVSDLPVLGSNAKLTMPKEVNTHVQNTLLAQQEGKSSINFREEGDRNGESEKTQQPKADVLQDGQSAAERAAHIAIKGTVNATHTDTSDLNVLGGNAEFILPKEVNIHVQNTPLAQQASEGISSVNCREEGDKNGKSEKTQTPKVNVLQDGQSSAERAVHNASKETINVTHAEKGLRKRKKINEKRVSVKGSHRIKPQVIAGAKEAREISVSEHGKHGNKSTDASNLSNKNTSLVKPVSTKQKSAMTKEELSSQLRIESKRYKKLKPVVRKVENVFEEKIGRRKALESGLENTLETAESKVKLDLGNMRDRVLQIEPTNGVPQGNDVLSQEAEELEWMRDEVLRKIVSKVQNNDIAGRGPSDGLVAEEELLFFRGLERKFRREGESVKSWIKERVDKLKYGKVLSGVDGASMFSTILSNDSTKEGRSIVSSKINKDHKMFTKDVTVDKEKSSFISEPISVSKSSSPTSTDFSNMEIDAKCKLHSGLDTSLAEESTGNASFSAEGKLKNEEIIREPEMVEQKKTVSKDNDHMQEMKKLLWWLDLPYVLCIVLYRNSGNNVLKGLYSLEMAPGPDSSTRPHHTIAFEDHADARNFCYILQSHFHELGDTRAHVIPLSTE</sequence>
<accession>A0AA38CBX0</accession>
<protein>
    <submittedName>
        <fullName evidence="2">Uncharacterized protein</fullName>
    </submittedName>
</protein>
<dbReference type="PANTHER" id="PTHR34962:SF1">
    <property type="entry name" value="EMBRYO DEFECTIVE 1703-RELATED"/>
    <property type="match status" value="1"/>
</dbReference>
<dbReference type="PANTHER" id="PTHR34962">
    <property type="entry name" value="EMBRYO DEFECTIVE 1703-RELATED"/>
    <property type="match status" value="1"/>
</dbReference>
<feature type="compositionally biased region" description="Polar residues" evidence="1">
    <location>
        <begin position="662"/>
        <end position="686"/>
    </location>
</feature>
<keyword evidence="3" id="KW-1185">Reference proteome</keyword>
<gene>
    <name evidence="2" type="ORF">KI387_030578</name>
</gene>
<name>A0AA38CBX0_TAXCH</name>
<feature type="compositionally biased region" description="Basic and acidic residues" evidence="1">
    <location>
        <begin position="481"/>
        <end position="495"/>
    </location>
</feature>
<feature type="region of interest" description="Disordered" evidence="1">
    <location>
        <begin position="472"/>
        <end position="507"/>
    </location>
</feature>
<feature type="compositionally biased region" description="Basic and acidic residues" evidence="1">
    <location>
        <begin position="568"/>
        <end position="582"/>
    </location>
</feature>
<reference evidence="2 3" key="1">
    <citation type="journal article" date="2021" name="Nat. Plants">
        <title>The Taxus genome provides insights into paclitaxel biosynthesis.</title>
        <authorList>
            <person name="Xiong X."/>
            <person name="Gou J."/>
            <person name="Liao Q."/>
            <person name="Li Y."/>
            <person name="Zhou Q."/>
            <person name="Bi G."/>
            <person name="Li C."/>
            <person name="Du R."/>
            <person name="Wang X."/>
            <person name="Sun T."/>
            <person name="Guo L."/>
            <person name="Liang H."/>
            <person name="Lu P."/>
            <person name="Wu Y."/>
            <person name="Zhang Z."/>
            <person name="Ro D.K."/>
            <person name="Shang Y."/>
            <person name="Huang S."/>
            <person name="Yan J."/>
        </authorList>
    </citation>
    <scope>NUCLEOTIDE SEQUENCE [LARGE SCALE GENOMIC DNA]</scope>
    <source>
        <strain evidence="2">Ta-2019</strain>
    </source>
</reference>
<feature type="region of interest" description="Disordered" evidence="1">
    <location>
        <begin position="567"/>
        <end position="601"/>
    </location>
</feature>
<proteinExistence type="predicted"/>
<feature type="region of interest" description="Disordered" evidence="1">
    <location>
        <begin position="644"/>
        <end position="688"/>
    </location>
</feature>
<feature type="compositionally biased region" description="Basic and acidic residues" evidence="1">
    <location>
        <begin position="645"/>
        <end position="657"/>
    </location>
</feature>
<evidence type="ECO:0000313" key="3">
    <source>
        <dbReference type="Proteomes" id="UP000824469"/>
    </source>
</evidence>
<dbReference type="Proteomes" id="UP000824469">
    <property type="component" value="Unassembled WGS sequence"/>
</dbReference>
<comment type="caution">
    <text evidence="2">The sequence shown here is derived from an EMBL/GenBank/DDBJ whole genome shotgun (WGS) entry which is preliminary data.</text>
</comment>
<dbReference type="AlphaFoldDB" id="A0AA38CBX0"/>